<keyword evidence="3" id="KW-1185">Reference proteome</keyword>
<evidence type="ECO:0000313" key="2">
    <source>
        <dbReference type="EMBL" id="KAG7764546.1"/>
    </source>
</evidence>
<dbReference type="Proteomes" id="UP000697297">
    <property type="component" value="Unassembled WGS sequence"/>
</dbReference>
<proteinExistence type="predicted"/>
<sequence>MVVCGSDGAATQQAYDGPQKQDWQVQGSLENLGLHPVEHAPVVDELRVDLVPGLSDTSCRRKYRTQHVVRSSSNEDPDGQRKNIEMNCPQRDVCVPARVQEPGRDRSPADEVRDVGAPVDPVRVVLDAVLFSAVQVSELVAALSHEKEVADHNPHDPRKEDLVRDEVRRERERGLGQVPRSDGEGKNHDNDGPASDVDVLWTQSCRVVAAGNDVGKQLGHGLCDGEP</sequence>
<organism evidence="2 3">
    <name type="scientific">Ogataea haglerorum</name>
    <dbReference type="NCBI Taxonomy" id="1937702"/>
    <lineage>
        <taxon>Eukaryota</taxon>
        <taxon>Fungi</taxon>
        <taxon>Dikarya</taxon>
        <taxon>Ascomycota</taxon>
        <taxon>Saccharomycotina</taxon>
        <taxon>Pichiomycetes</taxon>
        <taxon>Pichiales</taxon>
        <taxon>Pichiaceae</taxon>
        <taxon>Ogataea</taxon>
    </lineage>
</organism>
<dbReference type="EMBL" id="JAHLUN010000008">
    <property type="protein sequence ID" value="KAG7764546.1"/>
    <property type="molecule type" value="Genomic_DNA"/>
</dbReference>
<gene>
    <name evidence="2" type="ORF">KL946_003226</name>
</gene>
<reference evidence="2 3" key="1">
    <citation type="journal article" date="2021" name="G3 (Bethesda)">
        <title>Genomic diversity, chromosomal rearrangements, and interspecies hybridization in the ogataea polymorpha species complex.</title>
        <authorList>
            <person name="Hanson S.J."/>
            <person name="Cinneide E.O."/>
            <person name="Salzberg L.I."/>
            <person name="Wolfe K.H."/>
            <person name="McGowan J."/>
            <person name="Fitzpatrick D.A."/>
            <person name="Matlin K."/>
        </authorList>
    </citation>
    <scope>NUCLEOTIDE SEQUENCE [LARGE SCALE GENOMIC DNA]</scope>
    <source>
        <strain evidence="2">81-436-3</strain>
    </source>
</reference>
<accession>A0ABQ7RFD5</accession>
<feature type="compositionally biased region" description="Basic and acidic residues" evidence="1">
    <location>
        <begin position="181"/>
        <end position="191"/>
    </location>
</feature>
<evidence type="ECO:0000256" key="1">
    <source>
        <dbReference type="SAM" id="MobiDB-lite"/>
    </source>
</evidence>
<comment type="caution">
    <text evidence="2">The sequence shown here is derived from an EMBL/GenBank/DDBJ whole genome shotgun (WGS) entry which is preliminary data.</text>
</comment>
<protein>
    <submittedName>
        <fullName evidence="2">Uncharacterized protein</fullName>
    </submittedName>
</protein>
<evidence type="ECO:0000313" key="3">
    <source>
        <dbReference type="Proteomes" id="UP000697297"/>
    </source>
</evidence>
<feature type="region of interest" description="Disordered" evidence="1">
    <location>
        <begin position="146"/>
        <end position="197"/>
    </location>
</feature>
<feature type="compositionally biased region" description="Basic and acidic residues" evidence="1">
    <location>
        <begin position="146"/>
        <end position="174"/>
    </location>
</feature>
<name>A0ABQ7RFD5_9ASCO</name>